<dbReference type="KEGG" id="tng:GSTEN00035770G001"/>
<evidence type="ECO:0000259" key="2">
    <source>
        <dbReference type="PROSITE" id="PS50200"/>
    </source>
</evidence>
<evidence type="ECO:0000256" key="1">
    <source>
        <dbReference type="SAM" id="MobiDB-lite"/>
    </source>
</evidence>
<organism evidence="3">
    <name type="scientific">Tetraodon nigroviridis</name>
    <name type="common">Spotted green pufferfish</name>
    <name type="synonym">Chelonodon nigroviridis</name>
    <dbReference type="NCBI Taxonomy" id="99883"/>
    <lineage>
        <taxon>Eukaryota</taxon>
        <taxon>Metazoa</taxon>
        <taxon>Chordata</taxon>
        <taxon>Craniata</taxon>
        <taxon>Vertebrata</taxon>
        <taxon>Euteleostomi</taxon>
        <taxon>Actinopterygii</taxon>
        <taxon>Neopterygii</taxon>
        <taxon>Teleostei</taxon>
        <taxon>Neoteleostei</taxon>
        <taxon>Acanthomorphata</taxon>
        <taxon>Eupercaria</taxon>
        <taxon>Tetraodontiformes</taxon>
        <taxon>Tetradontoidea</taxon>
        <taxon>Tetraodontidae</taxon>
        <taxon>Tetraodon</taxon>
    </lineage>
</organism>
<dbReference type="OrthoDB" id="6260541at2759"/>
<gene>
    <name evidence="3" type="ORF">GSTENG00035770001</name>
</gene>
<dbReference type="PROSITE" id="PS50200">
    <property type="entry name" value="RA"/>
    <property type="match status" value="1"/>
</dbReference>
<accession>Q4REG6</accession>
<name>Q4REG6_TETNG</name>
<comment type="caution">
    <text evidence="3">The sequence shown here is derived from an EMBL/GenBank/DDBJ whole genome shotgun (WGS) entry which is preliminary data.</text>
</comment>
<feature type="compositionally biased region" description="Basic and acidic residues" evidence="1">
    <location>
        <begin position="188"/>
        <end position="204"/>
    </location>
</feature>
<feature type="compositionally biased region" description="Basic and acidic residues" evidence="1">
    <location>
        <begin position="129"/>
        <end position="139"/>
    </location>
</feature>
<dbReference type="PANTHER" id="PTHR10398:SF2">
    <property type="entry name" value="AFADIN"/>
    <property type="match status" value="1"/>
</dbReference>
<dbReference type="GO" id="GO:0007165">
    <property type="term" value="P:signal transduction"/>
    <property type="evidence" value="ECO:0007669"/>
    <property type="project" value="InterPro"/>
</dbReference>
<feature type="region of interest" description="Disordered" evidence="1">
    <location>
        <begin position="170"/>
        <end position="204"/>
    </location>
</feature>
<dbReference type="InterPro" id="IPR028842">
    <property type="entry name" value="Afadin"/>
</dbReference>
<dbReference type="InterPro" id="IPR000159">
    <property type="entry name" value="RA_dom"/>
</dbReference>
<dbReference type="GO" id="GO:0005912">
    <property type="term" value="C:adherens junction"/>
    <property type="evidence" value="ECO:0007669"/>
    <property type="project" value="TreeGrafter"/>
</dbReference>
<dbReference type="Pfam" id="PF00788">
    <property type="entry name" value="RA"/>
    <property type="match status" value="1"/>
</dbReference>
<dbReference type="SUPFAM" id="SSF54236">
    <property type="entry name" value="Ubiquitin-like"/>
    <property type="match status" value="1"/>
</dbReference>
<dbReference type="Gene3D" id="3.10.20.90">
    <property type="entry name" value="Phosphatidylinositol 3-kinase Catalytic Subunit, Chain A, domain 1"/>
    <property type="match status" value="1"/>
</dbReference>
<protein>
    <submittedName>
        <fullName evidence="3">(spotted green pufferfish) hypothetical protein</fullName>
    </submittedName>
</protein>
<dbReference type="EMBL" id="CAAE01015123">
    <property type="protein sequence ID" value="CAG13216.1"/>
    <property type="molecule type" value="Genomic_DNA"/>
</dbReference>
<dbReference type="SMART" id="SM00314">
    <property type="entry name" value="RA"/>
    <property type="match status" value="1"/>
</dbReference>
<reference evidence="3" key="1">
    <citation type="journal article" date="2004" name="Nature">
        <title>Genome duplication in the teleost fish Tetraodon nigroviridis reveals the early vertebrate proto-karyotype.</title>
        <authorList>
            <person name="Jaillon O."/>
            <person name="Aury J.-M."/>
            <person name="Brunet F."/>
            <person name="Petit J.-L."/>
            <person name="Stange-Thomann N."/>
            <person name="Mauceli E."/>
            <person name="Bouneau L."/>
            <person name="Fischer C."/>
            <person name="Ozouf-Costaz C."/>
            <person name="Bernot A."/>
            <person name="Nicaud S."/>
            <person name="Jaffe D."/>
            <person name="Fisher S."/>
            <person name="Lutfalla G."/>
            <person name="Dossat C."/>
            <person name="Segurens B."/>
            <person name="Dasilva C."/>
            <person name="Salanoubat M."/>
            <person name="Levy M."/>
            <person name="Boudet N."/>
            <person name="Castellano S."/>
            <person name="Anthouard V."/>
            <person name="Jubin C."/>
            <person name="Castelli V."/>
            <person name="Katinka M."/>
            <person name="Vacherie B."/>
            <person name="Biemont C."/>
            <person name="Skalli Z."/>
            <person name="Cattolico L."/>
            <person name="Poulain J."/>
            <person name="De Berardinis V."/>
            <person name="Cruaud C."/>
            <person name="Duprat S."/>
            <person name="Brottier P."/>
            <person name="Coutanceau J.-P."/>
            <person name="Gouzy J."/>
            <person name="Parra G."/>
            <person name="Lardier G."/>
            <person name="Chapple C."/>
            <person name="McKernan K.J."/>
            <person name="McEwan P."/>
            <person name="Bosak S."/>
            <person name="Kellis M."/>
            <person name="Volff J.-N."/>
            <person name="Guigo R."/>
            <person name="Zody M.C."/>
            <person name="Mesirov J."/>
            <person name="Lindblad-Toh K."/>
            <person name="Birren B."/>
            <person name="Nusbaum C."/>
            <person name="Kahn D."/>
            <person name="Robinson-Rechavi M."/>
            <person name="Laudet V."/>
            <person name="Schachter V."/>
            <person name="Quetier F."/>
            <person name="Saurin W."/>
            <person name="Scarpelli C."/>
            <person name="Wincker P."/>
            <person name="Lander E.S."/>
            <person name="Weissenbach J."/>
            <person name="Roest Crollius H."/>
        </authorList>
    </citation>
    <scope>NUCLEOTIDE SEQUENCE [LARGE SCALE GENOMIC DNA]</scope>
</reference>
<feature type="domain" description="Ras-associating" evidence="2">
    <location>
        <begin position="36"/>
        <end position="133"/>
    </location>
</feature>
<dbReference type="GO" id="GO:0032880">
    <property type="term" value="P:regulation of protein localization"/>
    <property type="evidence" value="ECO:0007669"/>
    <property type="project" value="TreeGrafter"/>
</dbReference>
<feature type="region of interest" description="Disordered" evidence="1">
    <location>
        <begin position="129"/>
        <end position="152"/>
    </location>
</feature>
<dbReference type="AlphaFoldDB" id="Q4REG6"/>
<proteinExistence type="predicted"/>
<evidence type="ECO:0000313" key="3">
    <source>
        <dbReference type="EMBL" id="CAG13216.1"/>
    </source>
</evidence>
<sequence length="204" mass="23299">MPEEEEREKLAKVISQWNSSRLDLFEISQPDENLEFHGVMRFYLEDGDGGNVATKCLRVCSSSSTIQVIQTLSEKFRPDAKALRGKYSLFEIHKNENNPTERKLDLEEKPLAVQLNWTADNREGRFVLKTDKDSLEVKKPSGTTPPPPKNPPIYGVFASVVCLFKNKGKLSGEGQRRCDPNLQEDAVEERKEEQTERGRERFNG</sequence>
<reference evidence="3" key="2">
    <citation type="submission" date="2004-02" db="EMBL/GenBank/DDBJ databases">
        <authorList>
            <consortium name="Genoscope"/>
            <consortium name="Whitehead Institute Centre for Genome Research"/>
        </authorList>
    </citation>
    <scope>NUCLEOTIDE SEQUENCE</scope>
</reference>
<dbReference type="InterPro" id="IPR029071">
    <property type="entry name" value="Ubiquitin-like_domsf"/>
</dbReference>
<dbReference type="PANTHER" id="PTHR10398">
    <property type="entry name" value="AFADIN"/>
    <property type="match status" value="1"/>
</dbReference>
<dbReference type="GO" id="GO:0050839">
    <property type="term" value="F:cell adhesion molecule binding"/>
    <property type="evidence" value="ECO:0007669"/>
    <property type="project" value="TreeGrafter"/>
</dbReference>